<dbReference type="Proteomes" id="UP000218731">
    <property type="component" value="Plasmid pKF715B"/>
</dbReference>
<gene>
    <name evidence="2" type="ORF">KF715C_pB320</name>
</gene>
<protein>
    <submittedName>
        <fullName evidence="2">Uncharacterized protein</fullName>
    </submittedName>
</protein>
<reference evidence="2 3" key="1">
    <citation type="submission" date="2015-11" db="EMBL/GenBank/DDBJ databases">
        <title>Complete genome sequencing of a biphenyl-degrading bacterium, Pseudomonas putida KF715 (=NBRC110667).</title>
        <authorList>
            <person name="Suenaga H."/>
            <person name="Fujihara N."/>
            <person name="Watanabe T."/>
            <person name="Hirose J."/>
            <person name="Kimura N."/>
            <person name="Yamazoe A."/>
            <person name="Hosoyama A."/>
            <person name="Shimodaira J."/>
            <person name="Furukawa K."/>
        </authorList>
    </citation>
    <scope>NUCLEOTIDE SEQUENCE [LARGE SCALE GENOMIC DNA]</scope>
    <source>
        <strain evidence="2 3">KF715</strain>
        <plasmid evidence="3">Plasmid pkf715b dna</plasmid>
    </source>
</reference>
<feature type="region of interest" description="Disordered" evidence="1">
    <location>
        <begin position="51"/>
        <end position="72"/>
    </location>
</feature>
<feature type="compositionally biased region" description="Polar residues" evidence="1">
    <location>
        <begin position="26"/>
        <end position="38"/>
    </location>
</feature>
<feature type="region of interest" description="Disordered" evidence="1">
    <location>
        <begin position="1"/>
        <end position="38"/>
    </location>
</feature>
<accession>A0A1L7NNT8</accession>
<dbReference type="EMBL" id="AP015031">
    <property type="protein sequence ID" value="BAW27138.1"/>
    <property type="molecule type" value="Genomic_DNA"/>
</dbReference>
<name>A0A1L7NNT8_PSEPU</name>
<evidence type="ECO:0000256" key="1">
    <source>
        <dbReference type="SAM" id="MobiDB-lite"/>
    </source>
</evidence>
<sequence>MSSTPRRQKEPVGAESQAAQTELAGKQQTAARTDTQTKLAQWGVAQRAAAKEALTQVPEPERDLWCDRNKRK</sequence>
<proteinExistence type="predicted"/>
<evidence type="ECO:0000313" key="3">
    <source>
        <dbReference type="Proteomes" id="UP000218731"/>
    </source>
</evidence>
<dbReference type="AlphaFoldDB" id="A0A1L7NNT8"/>
<organism evidence="2 3">
    <name type="scientific">Pseudomonas putida</name>
    <name type="common">Arthrobacter siderocapsulatus</name>
    <dbReference type="NCBI Taxonomy" id="303"/>
    <lineage>
        <taxon>Bacteria</taxon>
        <taxon>Pseudomonadati</taxon>
        <taxon>Pseudomonadota</taxon>
        <taxon>Gammaproteobacteria</taxon>
        <taxon>Pseudomonadales</taxon>
        <taxon>Pseudomonadaceae</taxon>
        <taxon>Pseudomonas</taxon>
    </lineage>
</organism>
<evidence type="ECO:0000313" key="2">
    <source>
        <dbReference type="EMBL" id="BAW27138.1"/>
    </source>
</evidence>
<keyword evidence="2" id="KW-0614">Plasmid</keyword>
<feature type="compositionally biased region" description="Basic and acidic residues" evidence="1">
    <location>
        <begin position="59"/>
        <end position="72"/>
    </location>
</feature>
<geneLocation type="plasmid" evidence="3">
    <name>pkf715b dna</name>
</geneLocation>